<dbReference type="InterPro" id="IPR008461">
    <property type="entry name" value="CrtY"/>
</dbReference>
<dbReference type="InterPro" id="IPR036188">
    <property type="entry name" value="FAD/NAD-bd_sf"/>
</dbReference>
<dbReference type="RefSeq" id="WP_200971042.1">
    <property type="nucleotide sequence ID" value="NZ_CP065592.1"/>
</dbReference>
<dbReference type="AlphaFoldDB" id="A0A7T2GIL1"/>
<dbReference type="InterPro" id="IPR010108">
    <property type="entry name" value="Lycopene_cyclase_b/e"/>
</dbReference>
<keyword evidence="2" id="KW-0413">Isomerase</keyword>
<reference evidence="2 3" key="1">
    <citation type="submission" date="2020-11" db="EMBL/GenBank/DDBJ databases">
        <title>Genome seq and assembly of Sphingosinicella sp.</title>
        <authorList>
            <person name="Chhetri G."/>
        </authorList>
    </citation>
    <scope>NUCLEOTIDE SEQUENCE [LARGE SCALE GENOMIC DNA]</scope>
    <source>
        <strain evidence="2 3">UDD2</strain>
    </source>
</reference>
<dbReference type="Proteomes" id="UP000594873">
    <property type="component" value="Chromosome"/>
</dbReference>
<dbReference type="KEGG" id="sflv:IC614_09240"/>
<protein>
    <submittedName>
        <fullName evidence="2">Lycopene beta-cyclase CrtY</fullName>
        <ecNumber evidence="2">5.5.1.19</ecNumber>
    </submittedName>
</protein>
<gene>
    <name evidence="2" type="primary">crtY</name>
    <name evidence="2" type="ORF">IC614_09240</name>
</gene>
<dbReference type="GO" id="GO:0016117">
    <property type="term" value="P:carotenoid biosynthetic process"/>
    <property type="evidence" value="ECO:0007669"/>
    <property type="project" value="InterPro"/>
</dbReference>
<dbReference type="GO" id="GO:0016705">
    <property type="term" value="F:oxidoreductase activity, acting on paired donors, with incorporation or reduction of molecular oxygen"/>
    <property type="evidence" value="ECO:0007669"/>
    <property type="project" value="InterPro"/>
</dbReference>
<evidence type="ECO:0000256" key="1">
    <source>
        <dbReference type="ARBA" id="ARBA00006599"/>
    </source>
</evidence>
<dbReference type="Pfam" id="PF05834">
    <property type="entry name" value="Lycopene_cycl"/>
    <property type="match status" value="1"/>
</dbReference>
<evidence type="ECO:0000313" key="2">
    <source>
        <dbReference type="EMBL" id="QPQ54516.1"/>
    </source>
</evidence>
<dbReference type="NCBIfam" id="TIGR01790">
    <property type="entry name" value="carotene-cycl"/>
    <property type="match status" value="1"/>
</dbReference>
<comment type="similarity">
    <text evidence="1">Belongs to the lycopene cyclase family.</text>
</comment>
<dbReference type="EMBL" id="CP065592">
    <property type="protein sequence ID" value="QPQ54516.1"/>
    <property type="molecule type" value="Genomic_DNA"/>
</dbReference>
<keyword evidence="3" id="KW-1185">Reference proteome</keyword>
<dbReference type="SUPFAM" id="SSF51905">
    <property type="entry name" value="FAD/NAD(P)-binding domain"/>
    <property type="match status" value="1"/>
</dbReference>
<evidence type="ECO:0000313" key="3">
    <source>
        <dbReference type="Proteomes" id="UP000594873"/>
    </source>
</evidence>
<organism evidence="2 3">
    <name type="scientific">Allosphingosinicella flava</name>
    <dbReference type="NCBI Taxonomy" id="2771430"/>
    <lineage>
        <taxon>Bacteria</taxon>
        <taxon>Pseudomonadati</taxon>
        <taxon>Pseudomonadota</taxon>
        <taxon>Alphaproteobacteria</taxon>
        <taxon>Sphingomonadales</taxon>
        <taxon>Sphingomonadaceae</taxon>
        <taxon>Allosphingosinicella</taxon>
    </lineage>
</organism>
<dbReference type="NCBIfam" id="TIGR01789">
    <property type="entry name" value="lycopene_cycl"/>
    <property type="match status" value="1"/>
</dbReference>
<accession>A0A7T2GIL1</accession>
<sequence>MAGGGRLVIAGGGLAGALAALALAQRRPDVPFLLVEGEDRIGGNHTWSFFDGDVTAEDRWLIDSLIHARWSRHDVIFPKRRRTLPFGYNSITSDRLDAAIRERLRPDQLRLGAPIAAIAADHIVLDGGERIDAAGVIDARGAANLDSLDLGWQKFAGRIYAFDTPHGLDRPIIMDACVDQADGYRFVYSLPFTDCTMLVEDTYYSLSSDLDRGEIAARIDAYAADRGWRAARIIGEESGVLPVAMGGRIADLWEGVPVARLGLRGGFFHPTTGYSLPDAVRNAALLARQQDFGSAALHTIFRKEADRLWRQRGFYRLLNRMLFRAAPPSERYRVLQHFYRLDPALIGRFYAGRTTLLDKVRTLSGRPPVSIMKAMKAL</sequence>
<dbReference type="GO" id="GO:0045436">
    <property type="term" value="F:lycopene beta cyclase activity"/>
    <property type="evidence" value="ECO:0007669"/>
    <property type="project" value="InterPro"/>
</dbReference>
<dbReference type="Gene3D" id="3.50.50.60">
    <property type="entry name" value="FAD/NAD(P)-binding domain"/>
    <property type="match status" value="1"/>
</dbReference>
<name>A0A7T2GIL1_9SPHN</name>
<dbReference type="EC" id="5.5.1.19" evidence="2"/>
<proteinExistence type="inferred from homology"/>